<gene>
    <name evidence="9" type="ORF">M983_1048</name>
</gene>
<evidence type="ECO:0000313" key="9">
    <source>
        <dbReference type="EMBL" id="OAT34600.1"/>
    </source>
</evidence>
<dbReference type="STRING" id="1354337.M983_1048"/>
<feature type="chain" id="PRO_5008278907" evidence="6">
    <location>
        <begin position="30"/>
        <end position="252"/>
    </location>
</feature>
<dbReference type="GO" id="GO:0071555">
    <property type="term" value="P:cell wall organization"/>
    <property type="evidence" value="ECO:0007669"/>
    <property type="project" value="InterPro"/>
</dbReference>
<dbReference type="GO" id="GO:0030288">
    <property type="term" value="C:outer membrane-bounded periplasmic space"/>
    <property type="evidence" value="ECO:0007669"/>
    <property type="project" value="InterPro"/>
</dbReference>
<evidence type="ECO:0000256" key="1">
    <source>
        <dbReference type="ARBA" id="ARBA00004418"/>
    </source>
</evidence>
<feature type="domain" description="Pili assembly chaperone C-terminal" evidence="8">
    <location>
        <begin position="184"/>
        <end position="243"/>
    </location>
</feature>
<keyword evidence="4" id="KW-0574">Periplasm</keyword>
<dbReference type="InterPro" id="IPR013783">
    <property type="entry name" value="Ig-like_fold"/>
</dbReference>
<evidence type="ECO:0000256" key="5">
    <source>
        <dbReference type="ARBA" id="ARBA00023186"/>
    </source>
</evidence>
<dbReference type="SUPFAM" id="SSF49584">
    <property type="entry name" value="Periplasmic chaperone C-domain"/>
    <property type="match status" value="1"/>
</dbReference>
<dbReference type="Proteomes" id="UP000094023">
    <property type="component" value="Unassembled WGS sequence"/>
</dbReference>
<name>A0A198GCG3_9GAMM</name>
<accession>A0A198GCG3</accession>
<evidence type="ECO:0000256" key="2">
    <source>
        <dbReference type="ARBA" id="ARBA00007399"/>
    </source>
</evidence>
<dbReference type="Pfam" id="PF00345">
    <property type="entry name" value="PapD_N"/>
    <property type="match status" value="1"/>
</dbReference>
<evidence type="ECO:0000259" key="7">
    <source>
        <dbReference type="Pfam" id="PF00345"/>
    </source>
</evidence>
<dbReference type="PATRIC" id="fig|1354337.4.peg.1068"/>
<dbReference type="Pfam" id="PF02753">
    <property type="entry name" value="PapD_C"/>
    <property type="match status" value="1"/>
</dbReference>
<dbReference type="InterPro" id="IPR008962">
    <property type="entry name" value="PapD-like_sf"/>
</dbReference>
<sequence length="252" mass="28500">MNKQKQRHSILIVASFFFALFLNINTSQAQGGLSLGQTRVIFNAKENSTKVSINNQSDQVYLLNSRVLPTPDLNTEINEKMPFLITPPLFRLEKESRNSMLISKNDTSKLPLDRESVFYLSFLAIPAVKKHDENEFDEGITSTQVSFGIRTIIKLFYRPTGLSMPAKEAPAKLTFDKQGAQLIVNNPTPYYVTLAQLTLNHHEIDVREQGPMIAPFSAQTYSIKEMDKASTIEWSVINDFGGMSEVYRWSGK</sequence>
<dbReference type="EMBL" id="LXEN01000043">
    <property type="protein sequence ID" value="OAT34600.1"/>
    <property type="molecule type" value="Genomic_DNA"/>
</dbReference>
<comment type="subcellular location">
    <subcellularLocation>
        <location evidence="1">Periplasm</location>
    </subcellularLocation>
</comment>
<dbReference type="InterPro" id="IPR036316">
    <property type="entry name" value="Pili_assmbl_chap_C_dom_sf"/>
</dbReference>
<dbReference type="RefSeq" id="WP_066748166.1">
    <property type="nucleotide sequence ID" value="NZ_LXEN01000043.1"/>
</dbReference>
<keyword evidence="10" id="KW-1185">Reference proteome</keyword>
<dbReference type="SUPFAM" id="SSF49354">
    <property type="entry name" value="PapD-like"/>
    <property type="match status" value="1"/>
</dbReference>
<dbReference type="PRINTS" id="PR00969">
    <property type="entry name" value="CHAPERONPILI"/>
</dbReference>
<feature type="domain" description="Pili assembly chaperone N-terminal" evidence="7">
    <location>
        <begin position="32"/>
        <end position="162"/>
    </location>
</feature>
<evidence type="ECO:0000313" key="10">
    <source>
        <dbReference type="Proteomes" id="UP000094023"/>
    </source>
</evidence>
<reference evidence="9 10" key="1">
    <citation type="submission" date="2016-04" db="EMBL/GenBank/DDBJ databases">
        <title>ATOL: Assembling a taxonomically balanced genome-scale reconstruction of the evolutionary history of the Enterobacteriaceae.</title>
        <authorList>
            <person name="Plunkett G.III."/>
            <person name="Neeno-Eckwall E.C."/>
            <person name="Glasner J.D."/>
            <person name="Perna N.T."/>
        </authorList>
    </citation>
    <scope>NUCLEOTIDE SEQUENCE [LARGE SCALE GENOMIC DNA]</scope>
    <source>
        <strain evidence="9 10">ATCC 19692</strain>
    </source>
</reference>
<dbReference type="PANTHER" id="PTHR30251">
    <property type="entry name" value="PILUS ASSEMBLY CHAPERONE"/>
    <property type="match status" value="1"/>
</dbReference>
<evidence type="ECO:0000259" key="8">
    <source>
        <dbReference type="Pfam" id="PF02753"/>
    </source>
</evidence>
<keyword evidence="5" id="KW-0143">Chaperone</keyword>
<feature type="signal peptide" evidence="6">
    <location>
        <begin position="1"/>
        <end position="29"/>
    </location>
</feature>
<evidence type="ECO:0000256" key="3">
    <source>
        <dbReference type="ARBA" id="ARBA00022729"/>
    </source>
</evidence>
<evidence type="ECO:0000256" key="6">
    <source>
        <dbReference type="SAM" id="SignalP"/>
    </source>
</evidence>
<dbReference type="PANTHER" id="PTHR30251:SF0">
    <property type="entry name" value="FIMBRIAL CHAPERONE PROTEIN ELFD-RELATED"/>
    <property type="match status" value="1"/>
</dbReference>
<organism evidence="9 10">
    <name type="scientific">Proteus myxofaciens ATCC 19692</name>
    <dbReference type="NCBI Taxonomy" id="1354337"/>
    <lineage>
        <taxon>Bacteria</taxon>
        <taxon>Pseudomonadati</taxon>
        <taxon>Pseudomonadota</taxon>
        <taxon>Gammaproteobacteria</taxon>
        <taxon>Enterobacterales</taxon>
        <taxon>Morganellaceae</taxon>
        <taxon>Proteus</taxon>
    </lineage>
</organism>
<dbReference type="OrthoDB" id="6464870at2"/>
<evidence type="ECO:0000256" key="4">
    <source>
        <dbReference type="ARBA" id="ARBA00022764"/>
    </source>
</evidence>
<protein>
    <submittedName>
        <fullName evidence="9">FimC family chaperone protein</fullName>
    </submittedName>
</protein>
<dbReference type="Gene3D" id="2.60.40.10">
    <property type="entry name" value="Immunoglobulins"/>
    <property type="match status" value="2"/>
</dbReference>
<dbReference type="InterPro" id="IPR016147">
    <property type="entry name" value="Pili_assmbl_chaperone_N"/>
</dbReference>
<dbReference type="InterPro" id="IPR050643">
    <property type="entry name" value="Periplasmic_pilus_chap"/>
</dbReference>
<dbReference type="InterPro" id="IPR016148">
    <property type="entry name" value="Pili_assmbl_chaperone_C"/>
</dbReference>
<dbReference type="AlphaFoldDB" id="A0A198GCG3"/>
<proteinExistence type="inferred from homology"/>
<keyword evidence="3 6" id="KW-0732">Signal</keyword>
<comment type="caution">
    <text evidence="9">The sequence shown here is derived from an EMBL/GenBank/DDBJ whole genome shotgun (WGS) entry which is preliminary data.</text>
</comment>
<dbReference type="InterPro" id="IPR001829">
    <property type="entry name" value="Pili_assmbl_chaperone_bac"/>
</dbReference>
<comment type="similarity">
    <text evidence="2">Belongs to the periplasmic pilus chaperone family.</text>
</comment>